<dbReference type="GO" id="GO:0016788">
    <property type="term" value="F:hydrolase activity, acting on ester bonds"/>
    <property type="evidence" value="ECO:0007669"/>
    <property type="project" value="UniProtKB-UniRule"/>
</dbReference>
<gene>
    <name evidence="7" type="primary">ruvX</name>
    <name evidence="7" type="ORF">KDL01_05115</name>
</gene>
<dbReference type="AlphaFoldDB" id="A0A941ELA7"/>
<evidence type="ECO:0000259" key="6">
    <source>
        <dbReference type="SMART" id="SM00732"/>
    </source>
</evidence>
<dbReference type="SMART" id="SM00732">
    <property type="entry name" value="YqgFc"/>
    <property type="match status" value="1"/>
</dbReference>
<evidence type="ECO:0000313" key="7">
    <source>
        <dbReference type="EMBL" id="MBR7832627.1"/>
    </source>
</evidence>
<organism evidence="7 8">
    <name type="scientific">Actinospica durhamensis</name>
    <dbReference type="NCBI Taxonomy" id="1508375"/>
    <lineage>
        <taxon>Bacteria</taxon>
        <taxon>Bacillati</taxon>
        <taxon>Actinomycetota</taxon>
        <taxon>Actinomycetes</taxon>
        <taxon>Catenulisporales</taxon>
        <taxon>Actinospicaceae</taxon>
        <taxon>Actinospica</taxon>
    </lineage>
</organism>
<dbReference type="InterPro" id="IPR037027">
    <property type="entry name" value="YqgF/RNaseH-like_dom_sf"/>
</dbReference>
<dbReference type="SUPFAM" id="SSF53098">
    <property type="entry name" value="Ribonuclease H-like"/>
    <property type="match status" value="1"/>
</dbReference>
<dbReference type="EMBL" id="JAGSOG010000014">
    <property type="protein sequence ID" value="MBR7832627.1"/>
    <property type="molecule type" value="Genomic_DNA"/>
</dbReference>
<keyword evidence="8" id="KW-1185">Reference proteome</keyword>
<dbReference type="NCBIfam" id="TIGR00250">
    <property type="entry name" value="RNAse_H_YqgF"/>
    <property type="match status" value="1"/>
</dbReference>
<dbReference type="FunFam" id="3.30.420.140:FF:000005">
    <property type="entry name" value="Putative pre-16S rRNA nuclease"/>
    <property type="match status" value="1"/>
</dbReference>
<keyword evidence="2 5" id="KW-0690">Ribosome biogenesis</keyword>
<comment type="similarity">
    <text evidence="5">Belongs to the YqgF HJR family.</text>
</comment>
<dbReference type="Pfam" id="PF03652">
    <property type="entry name" value="RuvX"/>
    <property type="match status" value="1"/>
</dbReference>
<accession>A0A941ELA7</accession>
<protein>
    <recommendedName>
        <fullName evidence="5">Putative pre-16S rRNA nuclease</fullName>
        <ecNumber evidence="5">3.1.-.-</ecNumber>
    </recommendedName>
</protein>
<dbReference type="CDD" id="cd16964">
    <property type="entry name" value="YqgF"/>
    <property type="match status" value="1"/>
</dbReference>
<dbReference type="InterPro" id="IPR006641">
    <property type="entry name" value="YqgF/RNaseH-like_dom"/>
</dbReference>
<evidence type="ECO:0000256" key="3">
    <source>
        <dbReference type="ARBA" id="ARBA00022722"/>
    </source>
</evidence>
<dbReference type="EC" id="3.1.-.-" evidence="5"/>
<comment type="caution">
    <text evidence="7">The sequence shown here is derived from an EMBL/GenBank/DDBJ whole genome shotgun (WGS) entry which is preliminary data.</text>
</comment>
<dbReference type="HAMAP" id="MF_00651">
    <property type="entry name" value="Nuclease_YqgF"/>
    <property type="match status" value="1"/>
</dbReference>
<dbReference type="InterPro" id="IPR012337">
    <property type="entry name" value="RNaseH-like_sf"/>
</dbReference>
<dbReference type="InterPro" id="IPR005227">
    <property type="entry name" value="YqgF"/>
</dbReference>
<keyword evidence="3 5" id="KW-0540">Nuclease</keyword>
<evidence type="ECO:0000256" key="5">
    <source>
        <dbReference type="HAMAP-Rule" id="MF_00651"/>
    </source>
</evidence>
<keyword evidence="4 5" id="KW-0378">Hydrolase</keyword>
<evidence type="ECO:0000256" key="2">
    <source>
        <dbReference type="ARBA" id="ARBA00022517"/>
    </source>
</evidence>
<reference evidence="7" key="1">
    <citation type="submission" date="2021-04" db="EMBL/GenBank/DDBJ databases">
        <title>Genome based classification of Actinospica acidithermotolerans sp. nov., an actinobacterium isolated from an Indonesian hot spring.</title>
        <authorList>
            <person name="Kusuma A.B."/>
            <person name="Putra K.E."/>
            <person name="Nafisah S."/>
            <person name="Loh J."/>
            <person name="Nouioui I."/>
            <person name="Goodfellow M."/>
        </authorList>
    </citation>
    <scope>NUCLEOTIDE SEQUENCE</scope>
    <source>
        <strain evidence="7">CSCA 57</strain>
    </source>
</reference>
<dbReference type="Gene3D" id="3.30.420.140">
    <property type="entry name" value="YqgF/RNase H-like domain"/>
    <property type="match status" value="1"/>
</dbReference>
<dbReference type="GO" id="GO:0005829">
    <property type="term" value="C:cytosol"/>
    <property type="evidence" value="ECO:0007669"/>
    <property type="project" value="TreeGrafter"/>
</dbReference>
<name>A0A941ELA7_9ACTN</name>
<dbReference type="PANTHER" id="PTHR33317:SF4">
    <property type="entry name" value="POLYNUCLEOTIDYL TRANSFERASE, RIBONUCLEASE H-LIKE SUPERFAMILY PROTEIN"/>
    <property type="match status" value="1"/>
</dbReference>
<comment type="function">
    <text evidence="5">Could be a nuclease involved in processing of the 5'-end of pre-16S rRNA.</text>
</comment>
<dbReference type="Proteomes" id="UP000675781">
    <property type="component" value="Unassembled WGS sequence"/>
</dbReference>
<keyword evidence="1 5" id="KW-0963">Cytoplasm</keyword>
<evidence type="ECO:0000256" key="1">
    <source>
        <dbReference type="ARBA" id="ARBA00022490"/>
    </source>
</evidence>
<sequence>MSGWIWNGAGVRAGRRLGVDVGAVRIGVAVCDPEGRLATPVETVSAGDGDVARIVELAHEYGAVEIVVGLPRSLSGAEGPAAAKARAFADRIVGKIHPIPVRMVDERLTTVTATRGLRESGVRGRKSRAVVDQAAAVVILQNALDIERGSGTAPGTLVALEQGTSPHAAAPVKESE</sequence>
<dbReference type="GO" id="GO:0004518">
    <property type="term" value="F:nuclease activity"/>
    <property type="evidence" value="ECO:0007669"/>
    <property type="project" value="UniProtKB-KW"/>
</dbReference>
<comment type="subcellular location">
    <subcellularLocation>
        <location evidence="5">Cytoplasm</location>
    </subcellularLocation>
</comment>
<feature type="domain" description="YqgF/RNase H-like" evidence="6">
    <location>
        <begin position="14"/>
        <end position="113"/>
    </location>
</feature>
<dbReference type="PANTHER" id="PTHR33317">
    <property type="entry name" value="POLYNUCLEOTIDYL TRANSFERASE, RIBONUCLEASE H-LIKE SUPERFAMILY PROTEIN"/>
    <property type="match status" value="1"/>
</dbReference>
<evidence type="ECO:0000313" key="8">
    <source>
        <dbReference type="Proteomes" id="UP000675781"/>
    </source>
</evidence>
<dbReference type="RefSeq" id="WP_212527154.1">
    <property type="nucleotide sequence ID" value="NZ_JAGSOG010000014.1"/>
</dbReference>
<dbReference type="GO" id="GO:0000967">
    <property type="term" value="P:rRNA 5'-end processing"/>
    <property type="evidence" value="ECO:0007669"/>
    <property type="project" value="UniProtKB-UniRule"/>
</dbReference>
<proteinExistence type="inferred from homology"/>
<evidence type="ECO:0000256" key="4">
    <source>
        <dbReference type="ARBA" id="ARBA00022801"/>
    </source>
</evidence>